<proteinExistence type="predicted"/>
<keyword evidence="2" id="KW-0732">Signal</keyword>
<evidence type="ECO:0000313" key="3">
    <source>
        <dbReference type="EMBL" id="KAH7083730.1"/>
    </source>
</evidence>
<keyword evidence="4" id="KW-1185">Reference proteome</keyword>
<evidence type="ECO:0000256" key="2">
    <source>
        <dbReference type="SAM" id="SignalP"/>
    </source>
</evidence>
<feature type="signal peptide" evidence="2">
    <location>
        <begin position="1"/>
        <end position="18"/>
    </location>
</feature>
<evidence type="ECO:0000256" key="1">
    <source>
        <dbReference type="SAM" id="MobiDB-lite"/>
    </source>
</evidence>
<gene>
    <name evidence="3" type="ORF">FB567DRAFT_529797</name>
</gene>
<reference evidence="3" key="1">
    <citation type="journal article" date="2021" name="Nat. Commun.">
        <title>Genetic determinants of endophytism in the Arabidopsis root mycobiome.</title>
        <authorList>
            <person name="Mesny F."/>
            <person name="Miyauchi S."/>
            <person name="Thiergart T."/>
            <person name="Pickel B."/>
            <person name="Atanasova L."/>
            <person name="Karlsson M."/>
            <person name="Huettel B."/>
            <person name="Barry K.W."/>
            <person name="Haridas S."/>
            <person name="Chen C."/>
            <person name="Bauer D."/>
            <person name="Andreopoulos W."/>
            <person name="Pangilinan J."/>
            <person name="LaButti K."/>
            <person name="Riley R."/>
            <person name="Lipzen A."/>
            <person name="Clum A."/>
            <person name="Drula E."/>
            <person name="Henrissat B."/>
            <person name="Kohler A."/>
            <person name="Grigoriev I.V."/>
            <person name="Martin F.M."/>
            <person name="Hacquard S."/>
        </authorList>
    </citation>
    <scope>NUCLEOTIDE SEQUENCE</scope>
    <source>
        <strain evidence="3">MPI-SDFR-AT-0120</strain>
    </source>
</reference>
<organism evidence="3 4">
    <name type="scientific">Paraphoma chrysanthemicola</name>
    <dbReference type="NCBI Taxonomy" id="798071"/>
    <lineage>
        <taxon>Eukaryota</taxon>
        <taxon>Fungi</taxon>
        <taxon>Dikarya</taxon>
        <taxon>Ascomycota</taxon>
        <taxon>Pezizomycotina</taxon>
        <taxon>Dothideomycetes</taxon>
        <taxon>Pleosporomycetidae</taxon>
        <taxon>Pleosporales</taxon>
        <taxon>Pleosporineae</taxon>
        <taxon>Phaeosphaeriaceae</taxon>
        <taxon>Paraphoma</taxon>
    </lineage>
</organism>
<evidence type="ECO:0000313" key="4">
    <source>
        <dbReference type="Proteomes" id="UP000813461"/>
    </source>
</evidence>
<dbReference type="AlphaFoldDB" id="A0A8K0R2S7"/>
<comment type="caution">
    <text evidence="3">The sequence shown here is derived from an EMBL/GenBank/DDBJ whole genome shotgun (WGS) entry which is preliminary data.</text>
</comment>
<dbReference type="EMBL" id="JAGMVJ010000013">
    <property type="protein sequence ID" value="KAH7083730.1"/>
    <property type="molecule type" value="Genomic_DNA"/>
</dbReference>
<sequence>MRWRITMGAAGLAILVAAAPEVFDLGALDQYKSKQQEAPSLTGNSIWLTGSEEKGGFDLGLSPDVKAKVQGVLEACGQADDKCYQDTRDVLRSANLDIDNRIERRDFRHLLSKTVKGALGYFLDIAAMLYISWEMKFKDQHGEFDSFAFIPVSKAGEAAKLETATDVLVSAEGTAIATIKPTPHPTSLKGPHAPSITAVTSAHDGLAQGDFVVSLDEGLASRMQEIMMREMDCEDGSKFEQEHSTKRRAASRMGKAICAYQAVLINMGGTLSDLMQTDLGGLDFAIPTMPAERAAAYEYTLELTEDYAPFIDLQVDRVRALAAYLFAITIGVTLEGKDLGAVNKIPSTLIQTGTASIRPTQTTASPSSSSSSGCPDPTSTPLFCGYEEEEENHCKGVRPKTKGESPKCAEDGKFPNCPCNMPVGTIITFVSQQEMKAIDNFAELFRTIKIPEPQPKPSPQPEAPKGPTKALTIISDQHTKPKYSEISDAFKIYWNFFTTDYGKPVGCRNDPVHWETRPLASSFAPGTRYYPGGEFPLVLFGENCKYMNSGDNVGKLFCGDNERAIDCFWDPPEKDPNFPGKIEFNKYECKKEWTRQTVFTCPF</sequence>
<name>A0A8K0R2S7_9PLEO</name>
<feature type="region of interest" description="Disordered" evidence="1">
    <location>
        <begin position="353"/>
        <end position="382"/>
    </location>
</feature>
<dbReference type="OrthoDB" id="3687237at2759"/>
<feature type="chain" id="PRO_5035422523" evidence="2">
    <location>
        <begin position="19"/>
        <end position="603"/>
    </location>
</feature>
<accession>A0A8K0R2S7</accession>
<feature type="compositionally biased region" description="Low complexity" evidence="1">
    <location>
        <begin position="359"/>
        <end position="381"/>
    </location>
</feature>
<dbReference type="Proteomes" id="UP000813461">
    <property type="component" value="Unassembled WGS sequence"/>
</dbReference>
<protein>
    <submittedName>
        <fullName evidence="3">Uncharacterized protein</fullName>
    </submittedName>
</protein>